<gene>
    <name evidence="1" type="ORF">K504DRAFT_508710</name>
</gene>
<dbReference type="OrthoDB" id="3793888at2759"/>
<organism evidence="1 2">
    <name type="scientific">Pleomassaria siparia CBS 279.74</name>
    <dbReference type="NCBI Taxonomy" id="1314801"/>
    <lineage>
        <taxon>Eukaryota</taxon>
        <taxon>Fungi</taxon>
        <taxon>Dikarya</taxon>
        <taxon>Ascomycota</taxon>
        <taxon>Pezizomycotina</taxon>
        <taxon>Dothideomycetes</taxon>
        <taxon>Pleosporomycetidae</taxon>
        <taxon>Pleosporales</taxon>
        <taxon>Pleomassariaceae</taxon>
        <taxon>Pleomassaria</taxon>
    </lineage>
</organism>
<evidence type="ECO:0000313" key="1">
    <source>
        <dbReference type="EMBL" id="KAF2702748.1"/>
    </source>
</evidence>
<keyword evidence="2" id="KW-1185">Reference proteome</keyword>
<accession>A0A6G1JQC7</accession>
<proteinExistence type="predicted"/>
<protein>
    <recommendedName>
        <fullName evidence="3">PiggyBac transposable element-derived protein domain-containing protein</fullName>
    </recommendedName>
</protein>
<evidence type="ECO:0000313" key="2">
    <source>
        <dbReference type="Proteomes" id="UP000799428"/>
    </source>
</evidence>
<sequence length="107" mass="12423">MDRYFLPLGAVIPRPPRPSKYADQSPDMMVIYKAIMQNLTDAGRPRARWLRWKTYVGFLLFGVLVAGKPRRWCREKRPSVVGTLGWQEFECVWKSLQVNILANVQKG</sequence>
<dbReference type="EMBL" id="MU005793">
    <property type="protein sequence ID" value="KAF2702748.1"/>
    <property type="molecule type" value="Genomic_DNA"/>
</dbReference>
<reference evidence="1" key="1">
    <citation type="journal article" date="2020" name="Stud. Mycol.">
        <title>101 Dothideomycetes genomes: a test case for predicting lifestyles and emergence of pathogens.</title>
        <authorList>
            <person name="Haridas S."/>
            <person name="Albert R."/>
            <person name="Binder M."/>
            <person name="Bloem J."/>
            <person name="Labutti K."/>
            <person name="Salamov A."/>
            <person name="Andreopoulos B."/>
            <person name="Baker S."/>
            <person name="Barry K."/>
            <person name="Bills G."/>
            <person name="Bluhm B."/>
            <person name="Cannon C."/>
            <person name="Castanera R."/>
            <person name="Culley D."/>
            <person name="Daum C."/>
            <person name="Ezra D."/>
            <person name="Gonzalez J."/>
            <person name="Henrissat B."/>
            <person name="Kuo A."/>
            <person name="Liang C."/>
            <person name="Lipzen A."/>
            <person name="Lutzoni F."/>
            <person name="Magnuson J."/>
            <person name="Mondo S."/>
            <person name="Nolan M."/>
            <person name="Ohm R."/>
            <person name="Pangilinan J."/>
            <person name="Park H.-J."/>
            <person name="Ramirez L."/>
            <person name="Alfaro M."/>
            <person name="Sun H."/>
            <person name="Tritt A."/>
            <person name="Yoshinaga Y."/>
            <person name="Zwiers L.-H."/>
            <person name="Turgeon B."/>
            <person name="Goodwin S."/>
            <person name="Spatafora J."/>
            <person name="Crous P."/>
            <person name="Grigoriev I."/>
        </authorList>
    </citation>
    <scope>NUCLEOTIDE SEQUENCE</scope>
    <source>
        <strain evidence="1">CBS 279.74</strain>
    </source>
</reference>
<name>A0A6G1JQC7_9PLEO</name>
<evidence type="ECO:0008006" key="3">
    <source>
        <dbReference type="Google" id="ProtNLM"/>
    </source>
</evidence>
<dbReference type="Proteomes" id="UP000799428">
    <property type="component" value="Unassembled WGS sequence"/>
</dbReference>
<dbReference type="AlphaFoldDB" id="A0A6G1JQC7"/>